<gene>
    <name evidence="2" type="ORF">EVAR_62438_1</name>
</gene>
<feature type="compositionally biased region" description="Basic and acidic residues" evidence="1">
    <location>
        <begin position="26"/>
        <end position="40"/>
    </location>
</feature>
<sequence>MSVRPSVPEFKSELCLVSESELKTEQTVEWRTGPELESKAGPELNGTRVDNQCEDGIKIKTVNKIGIENDTGT</sequence>
<comment type="caution">
    <text evidence="2">The sequence shown here is derived from an EMBL/GenBank/DDBJ whole genome shotgun (WGS) entry which is preliminary data.</text>
</comment>
<dbReference type="Proteomes" id="UP000299102">
    <property type="component" value="Unassembled WGS sequence"/>
</dbReference>
<keyword evidence="3" id="KW-1185">Reference proteome</keyword>
<evidence type="ECO:0000256" key="1">
    <source>
        <dbReference type="SAM" id="MobiDB-lite"/>
    </source>
</evidence>
<evidence type="ECO:0000313" key="3">
    <source>
        <dbReference type="Proteomes" id="UP000299102"/>
    </source>
</evidence>
<feature type="region of interest" description="Disordered" evidence="1">
    <location>
        <begin position="26"/>
        <end position="49"/>
    </location>
</feature>
<proteinExistence type="predicted"/>
<accession>A0A4C1Z8J1</accession>
<organism evidence="2 3">
    <name type="scientific">Eumeta variegata</name>
    <name type="common">Bagworm moth</name>
    <name type="synonym">Eumeta japonica</name>
    <dbReference type="NCBI Taxonomy" id="151549"/>
    <lineage>
        <taxon>Eukaryota</taxon>
        <taxon>Metazoa</taxon>
        <taxon>Ecdysozoa</taxon>
        <taxon>Arthropoda</taxon>
        <taxon>Hexapoda</taxon>
        <taxon>Insecta</taxon>
        <taxon>Pterygota</taxon>
        <taxon>Neoptera</taxon>
        <taxon>Endopterygota</taxon>
        <taxon>Lepidoptera</taxon>
        <taxon>Glossata</taxon>
        <taxon>Ditrysia</taxon>
        <taxon>Tineoidea</taxon>
        <taxon>Psychidae</taxon>
        <taxon>Oiketicinae</taxon>
        <taxon>Eumeta</taxon>
    </lineage>
</organism>
<evidence type="ECO:0000313" key="2">
    <source>
        <dbReference type="EMBL" id="GBP83424.1"/>
    </source>
</evidence>
<dbReference type="EMBL" id="BGZK01001620">
    <property type="protein sequence ID" value="GBP83424.1"/>
    <property type="molecule type" value="Genomic_DNA"/>
</dbReference>
<name>A0A4C1Z8J1_EUMVA</name>
<dbReference type="AlphaFoldDB" id="A0A4C1Z8J1"/>
<reference evidence="2 3" key="1">
    <citation type="journal article" date="2019" name="Commun. Biol.">
        <title>The bagworm genome reveals a unique fibroin gene that provides high tensile strength.</title>
        <authorList>
            <person name="Kono N."/>
            <person name="Nakamura H."/>
            <person name="Ohtoshi R."/>
            <person name="Tomita M."/>
            <person name="Numata K."/>
            <person name="Arakawa K."/>
        </authorList>
    </citation>
    <scope>NUCLEOTIDE SEQUENCE [LARGE SCALE GENOMIC DNA]</scope>
</reference>
<protein>
    <submittedName>
        <fullName evidence="2">Uncharacterized protein</fullName>
    </submittedName>
</protein>